<evidence type="ECO:0000313" key="4">
    <source>
        <dbReference type="EMBL" id="KAF2087455.1"/>
    </source>
</evidence>
<evidence type="ECO:0000313" key="5">
    <source>
        <dbReference type="Proteomes" id="UP000799776"/>
    </source>
</evidence>
<reference evidence="4" key="1">
    <citation type="journal article" date="2020" name="Stud. Mycol.">
        <title>101 Dothideomycetes genomes: a test case for predicting lifestyles and emergence of pathogens.</title>
        <authorList>
            <person name="Haridas S."/>
            <person name="Albert R."/>
            <person name="Binder M."/>
            <person name="Bloem J."/>
            <person name="Labutti K."/>
            <person name="Salamov A."/>
            <person name="Andreopoulos B."/>
            <person name="Baker S."/>
            <person name="Barry K."/>
            <person name="Bills G."/>
            <person name="Bluhm B."/>
            <person name="Cannon C."/>
            <person name="Castanera R."/>
            <person name="Culley D."/>
            <person name="Daum C."/>
            <person name="Ezra D."/>
            <person name="Gonzalez J."/>
            <person name="Henrissat B."/>
            <person name="Kuo A."/>
            <person name="Liang C."/>
            <person name="Lipzen A."/>
            <person name="Lutzoni F."/>
            <person name="Magnuson J."/>
            <person name="Mondo S."/>
            <person name="Nolan M."/>
            <person name="Ohm R."/>
            <person name="Pangilinan J."/>
            <person name="Park H.-J."/>
            <person name="Ramirez L."/>
            <person name="Alfaro M."/>
            <person name="Sun H."/>
            <person name="Tritt A."/>
            <person name="Yoshinaga Y."/>
            <person name="Zwiers L.-H."/>
            <person name="Turgeon B."/>
            <person name="Goodwin S."/>
            <person name="Spatafora J."/>
            <person name="Crous P."/>
            <person name="Grigoriev I."/>
        </authorList>
    </citation>
    <scope>NUCLEOTIDE SEQUENCE</scope>
    <source>
        <strain evidence="4">CBS 121410</strain>
    </source>
</reference>
<dbReference type="SUPFAM" id="SSF50630">
    <property type="entry name" value="Acid proteases"/>
    <property type="match status" value="1"/>
</dbReference>
<feature type="transmembrane region" description="Helical" evidence="2">
    <location>
        <begin position="477"/>
        <end position="504"/>
    </location>
</feature>
<evidence type="ECO:0000259" key="3">
    <source>
        <dbReference type="PROSITE" id="PS51767"/>
    </source>
</evidence>
<feature type="domain" description="Peptidase A1" evidence="3">
    <location>
        <begin position="71"/>
        <end position="417"/>
    </location>
</feature>
<protein>
    <submittedName>
        <fullName evidence="4">Acid protease</fullName>
    </submittedName>
</protein>
<evidence type="ECO:0000256" key="2">
    <source>
        <dbReference type="SAM" id="Phobius"/>
    </source>
</evidence>
<dbReference type="Proteomes" id="UP000799776">
    <property type="component" value="Unassembled WGS sequence"/>
</dbReference>
<dbReference type="GO" id="GO:0006508">
    <property type="term" value="P:proteolysis"/>
    <property type="evidence" value="ECO:0007669"/>
    <property type="project" value="UniProtKB-KW"/>
</dbReference>
<dbReference type="PROSITE" id="PS51767">
    <property type="entry name" value="PEPTIDASE_A1"/>
    <property type="match status" value="1"/>
</dbReference>
<evidence type="ECO:0000256" key="1">
    <source>
        <dbReference type="SAM" id="MobiDB-lite"/>
    </source>
</evidence>
<keyword evidence="2" id="KW-1133">Transmembrane helix</keyword>
<comment type="caution">
    <text evidence="4">The sequence shown here is derived from an EMBL/GenBank/DDBJ whole genome shotgun (WGS) entry which is preliminary data.</text>
</comment>
<dbReference type="OrthoDB" id="5361565at2759"/>
<feature type="region of interest" description="Disordered" evidence="1">
    <location>
        <begin position="431"/>
        <end position="468"/>
    </location>
</feature>
<keyword evidence="4" id="KW-0378">Hydrolase</keyword>
<dbReference type="AlphaFoldDB" id="A0A9P4HYC0"/>
<keyword evidence="5" id="KW-1185">Reference proteome</keyword>
<dbReference type="InterPro" id="IPR033121">
    <property type="entry name" value="PEPTIDASE_A1"/>
</dbReference>
<dbReference type="Gene3D" id="2.40.70.10">
    <property type="entry name" value="Acid Proteases"/>
    <property type="match status" value="2"/>
</dbReference>
<organism evidence="4 5">
    <name type="scientific">Saccharata proteae CBS 121410</name>
    <dbReference type="NCBI Taxonomy" id="1314787"/>
    <lineage>
        <taxon>Eukaryota</taxon>
        <taxon>Fungi</taxon>
        <taxon>Dikarya</taxon>
        <taxon>Ascomycota</taxon>
        <taxon>Pezizomycotina</taxon>
        <taxon>Dothideomycetes</taxon>
        <taxon>Dothideomycetes incertae sedis</taxon>
        <taxon>Botryosphaeriales</taxon>
        <taxon>Saccharataceae</taxon>
        <taxon>Saccharata</taxon>
    </lineage>
</organism>
<proteinExistence type="predicted"/>
<keyword evidence="4" id="KW-0645">Protease</keyword>
<dbReference type="GO" id="GO:0008233">
    <property type="term" value="F:peptidase activity"/>
    <property type="evidence" value="ECO:0007669"/>
    <property type="project" value="UniProtKB-KW"/>
</dbReference>
<accession>A0A9P4HYC0</accession>
<name>A0A9P4HYC0_9PEZI</name>
<feature type="compositionally biased region" description="Low complexity" evidence="1">
    <location>
        <begin position="444"/>
        <end position="463"/>
    </location>
</feature>
<feature type="compositionally biased region" description="Polar residues" evidence="1">
    <location>
        <begin position="433"/>
        <end position="442"/>
    </location>
</feature>
<dbReference type="InterPro" id="IPR021109">
    <property type="entry name" value="Peptidase_aspartic_dom_sf"/>
</dbReference>
<keyword evidence="2" id="KW-0472">Membrane</keyword>
<gene>
    <name evidence="4" type="ORF">K490DRAFT_73822</name>
</gene>
<dbReference type="EMBL" id="ML978720">
    <property type="protein sequence ID" value="KAF2087455.1"/>
    <property type="molecule type" value="Genomic_DNA"/>
</dbReference>
<sequence length="557" mass="60169">MRVHFEKCGEGLQALKANPWRFPAQYLRFAHFSFLLLPFSLNVARVIADCLPQPLVAPITNVKVSKNGTMRGIDMKVGSPAQSFAFEPRWEINNTFVYNGSAHCTSDSDEWCETHHGGWYDESASSSFVSADSVTAAGGNSYDPNATEWGVNWATDDFTVATNITLPSFPIGIPTQNIGDNDYAPQAILGVNSGSTLLSSLKFAGHIGARVWSIFWGLTGATSSTQMDGNFVLGGYDAAKVQGSPYNFTFNSDPACAYLVTISDISMNFPNGSDFSLFDGSQSDVMQACISTSFPVLMTLKYDYYTKFETYAGVTCEDRSVGVNFYGMLCALDQLYDGALTISFQNGLSVRVPNDQLLIPNQYIDQNGYLQTNDSVRELIINSIQEENDDDLPVLGRQFFSAAYMMSNLDANQFSLWAANPTTDTDLVAVDSKGNSGSTTCEESAVASNSSTNSDSATGTSTAVPTTSVRSTTSFNLSAGAIAGIVIGAIGALGIVGGLILFGLCRHSRQSGSGPPPQYSNEYLMTEKPPTPPYSFKVQNGWRMSAVLHPRSYDEKL</sequence>
<keyword evidence="2" id="KW-0812">Transmembrane</keyword>